<dbReference type="EMBL" id="LANI01000029">
    <property type="protein sequence ID" value="KKJ75630.1"/>
    <property type="molecule type" value="Genomic_DNA"/>
</dbReference>
<protein>
    <submittedName>
        <fullName evidence="1">Uncharacterized protein</fullName>
    </submittedName>
</protein>
<gene>
    <name evidence="1" type="ORF">WH95_17535</name>
</gene>
<keyword evidence="2" id="KW-1185">Reference proteome</keyword>
<accession>A0A0M2R6I1</accession>
<comment type="caution">
    <text evidence="1">The sequence shown here is derived from an EMBL/GenBank/DDBJ whole genome shotgun (WGS) entry which is preliminary data.</text>
</comment>
<evidence type="ECO:0000313" key="1">
    <source>
        <dbReference type="EMBL" id="KKJ75630.1"/>
    </source>
</evidence>
<proteinExistence type="predicted"/>
<dbReference type="Proteomes" id="UP000034491">
    <property type="component" value="Unassembled WGS sequence"/>
</dbReference>
<evidence type="ECO:0000313" key="2">
    <source>
        <dbReference type="Proteomes" id="UP000034491"/>
    </source>
</evidence>
<sequence>MRPLIMETLPKQFEKVLQQESIKSQTAEILQRLIGRVEVIPREADRKGVKLKISCRFEQALELLRPI</sequence>
<dbReference type="AlphaFoldDB" id="A0A0M2R6I1"/>
<name>A0A0M2R6I1_9PROT</name>
<organism evidence="1 2">
    <name type="scientific">Kiloniella litopenaei</name>
    <dbReference type="NCBI Taxonomy" id="1549748"/>
    <lineage>
        <taxon>Bacteria</taxon>
        <taxon>Pseudomonadati</taxon>
        <taxon>Pseudomonadota</taxon>
        <taxon>Alphaproteobacteria</taxon>
        <taxon>Rhodospirillales</taxon>
        <taxon>Kiloniellaceae</taxon>
        <taxon>Kiloniella</taxon>
    </lineage>
</organism>
<reference evidence="1 2" key="1">
    <citation type="submission" date="2015-03" db="EMBL/GenBank/DDBJ databases">
        <title>Genome sequence of Kiloniella sp. P1-1, isolated from the gut microflora of Pacific white shrimp, Penaeus vannamei.</title>
        <authorList>
            <person name="Shao Z."/>
            <person name="Wang L."/>
            <person name="Li X."/>
        </authorList>
    </citation>
    <scope>NUCLEOTIDE SEQUENCE [LARGE SCALE GENOMIC DNA]</scope>
    <source>
        <strain evidence="1 2">P1-1</strain>
    </source>
</reference>